<organism evidence="1 2">
    <name type="scientific">Bauhinia variegata</name>
    <name type="common">Purple orchid tree</name>
    <name type="synonym">Phanera variegata</name>
    <dbReference type="NCBI Taxonomy" id="167791"/>
    <lineage>
        <taxon>Eukaryota</taxon>
        <taxon>Viridiplantae</taxon>
        <taxon>Streptophyta</taxon>
        <taxon>Embryophyta</taxon>
        <taxon>Tracheophyta</taxon>
        <taxon>Spermatophyta</taxon>
        <taxon>Magnoliopsida</taxon>
        <taxon>eudicotyledons</taxon>
        <taxon>Gunneridae</taxon>
        <taxon>Pentapetalae</taxon>
        <taxon>rosids</taxon>
        <taxon>fabids</taxon>
        <taxon>Fabales</taxon>
        <taxon>Fabaceae</taxon>
        <taxon>Cercidoideae</taxon>
        <taxon>Cercideae</taxon>
        <taxon>Bauhiniinae</taxon>
        <taxon>Bauhinia</taxon>
    </lineage>
</organism>
<name>A0ACB9LYP2_BAUVA</name>
<proteinExistence type="predicted"/>
<keyword evidence="2" id="KW-1185">Reference proteome</keyword>
<protein>
    <submittedName>
        <fullName evidence="1">Uncharacterized protein</fullName>
    </submittedName>
</protein>
<reference evidence="1 2" key="1">
    <citation type="journal article" date="2022" name="DNA Res.">
        <title>Chromosomal-level genome assembly of the orchid tree Bauhinia variegata (Leguminosae; Cercidoideae) supports the allotetraploid origin hypothesis of Bauhinia.</title>
        <authorList>
            <person name="Zhong Y."/>
            <person name="Chen Y."/>
            <person name="Zheng D."/>
            <person name="Pang J."/>
            <person name="Liu Y."/>
            <person name="Luo S."/>
            <person name="Meng S."/>
            <person name="Qian L."/>
            <person name="Wei D."/>
            <person name="Dai S."/>
            <person name="Zhou R."/>
        </authorList>
    </citation>
    <scope>NUCLEOTIDE SEQUENCE [LARGE SCALE GENOMIC DNA]</scope>
    <source>
        <strain evidence="1">BV-YZ2020</strain>
    </source>
</reference>
<comment type="caution">
    <text evidence="1">The sequence shown here is derived from an EMBL/GenBank/DDBJ whole genome shotgun (WGS) entry which is preliminary data.</text>
</comment>
<evidence type="ECO:0000313" key="2">
    <source>
        <dbReference type="Proteomes" id="UP000828941"/>
    </source>
</evidence>
<accession>A0ACB9LYP2</accession>
<sequence>MKIQCDVCNKDEASVFCTADEAALCDGCDRRVHHANKLASKHQRFSLERPCAKKYPLCDVCLERRAFVFCKQDRAVLCKDCDLPIHSANENTQKHDRFLLTGIKLSAAAALYSPSASNSVITNTPDSISNPKSQSSVKNSAFPSTSISNPPILVTKNSPSTTATASAIASPTVNIAGGNLLTTEGVGSTSSISEYLMETIPGWQVEDLLDSSSVPLGLSKNDDMLPFFDADVEGNLDSFSPWSMGIWVPQAPSPLYSAQMDRQTGFKETKDTTTNIKANRSRLRDDNFIVPQISLPSIRSKRSRLLRGQENTFLDVRQLETKELKEKIALENVMMAVRLRERDRRGGGGGKKGQNR</sequence>
<dbReference type="Proteomes" id="UP000828941">
    <property type="component" value="Chromosome 10"/>
</dbReference>
<gene>
    <name evidence="1" type="ORF">L6164_024816</name>
</gene>
<dbReference type="EMBL" id="CM039435">
    <property type="protein sequence ID" value="KAI4316882.1"/>
    <property type="molecule type" value="Genomic_DNA"/>
</dbReference>
<evidence type="ECO:0000313" key="1">
    <source>
        <dbReference type="EMBL" id="KAI4316882.1"/>
    </source>
</evidence>